<organism evidence="2 3">
    <name type="scientific">Candidatus Beckwithbacteria bacterium CG23_combo_of_CG06-09_8_20_14_all_47_9</name>
    <dbReference type="NCBI Taxonomy" id="1974498"/>
    <lineage>
        <taxon>Bacteria</taxon>
        <taxon>Candidatus Beckwithiibacteriota</taxon>
    </lineage>
</organism>
<dbReference type="PANTHER" id="PTHR34322">
    <property type="entry name" value="TRANSPOSASE, Y1_TNP DOMAIN-CONTAINING"/>
    <property type="match status" value="1"/>
</dbReference>
<accession>A0A2H0B4P1</accession>
<comment type="caution">
    <text evidence="2">The sequence shown here is derived from an EMBL/GenBank/DDBJ whole genome shotgun (WGS) entry which is preliminary data.</text>
</comment>
<dbReference type="EMBL" id="PCSQ01000009">
    <property type="protein sequence ID" value="PIP52622.1"/>
    <property type="molecule type" value="Genomic_DNA"/>
</dbReference>
<feature type="non-terminal residue" evidence="2">
    <location>
        <position position="1"/>
    </location>
</feature>
<gene>
    <name evidence="2" type="ORF">COX09_00420</name>
</gene>
<sequence>TFLGYLKLYLTLPNLQGSTLKVSPSRCLRNYFQKLKLLAYCLMPNHFHLMVYQEDADGINFFMRSLATKYSMYLNRVHHRVGHVFQGIYKAVNITSEEQFLWLSKYIHRNPIEILPSGINLEGYKYSSYGNYLGLFDQGWVQTDEILSYFYKVKDIVIEDDLQG</sequence>
<reference evidence="2 3" key="1">
    <citation type="submission" date="2017-09" db="EMBL/GenBank/DDBJ databases">
        <title>Depth-based differentiation of microbial function through sediment-hosted aquifers and enrichment of novel symbionts in the deep terrestrial subsurface.</title>
        <authorList>
            <person name="Probst A.J."/>
            <person name="Ladd B."/>
            <person name="Jarett J.K."/>
            <person name="Geller-Mcgrath D.E."/>
            <person name="Sieber C.M."/>
            <person name="Emerson J.B."/>
            <person name="Anantharaman K."/>
            <person name="Thomas B.C."/>
            <person name="Malmstrom R."/>
            <person name="Stieglmeier M."/>
            <person name="Klingl A."/>
            <person name="Woyke T."/>
            <person name="Ryan C.M."/>
            <person name="Banfield J.F."/>
        </authorList>
    </citation>
    <scope>NUCLEOTIDE SEQUENCE [LARGE SCALE GENOMIC DNA]</scope>
    <source>
        <strain evidence="2">CG23_combo_of_CG06-09_8_20_14_all_47_9</strain>
    </source>
</reference>
<dbReference type="PANTHER" id="PTHR34322:SF2">
    <property type="entry name" value="TRANSPOSASE IS200-LIKE DOMAIN-CONTAINING PROTEIN"/>
    <property type="match status" value="1"/>
</dbReference>
<dbReference type="Gene3D" id="3.30.70.1290">
    <property type="entry name" value="Transposase IS200-like"/>
    <property type="match status" value="1"/>
</dbReference>
<dbReference type="GO" id="GO:0004803">
    <property type="term" value="F:transposase activity"/>
    <property type="evidence" value="ECO:0007669"/>
    <property type="project" value="InterPro"/>
</dbReference>
<dbReference type="GO" id="GO:0003677">
    <property type="term" value="F:DNA binding"/>
    <property type="evidence" value="ECO:0007669"/>
    <property type="project" value="InterPro"/>
</dbReference>
<evidence type="ECO:0000259" key="1">
    <source>
        <dbReference type="SMART" id="SM01321"/>
    </source>
</evidence>
<dbReference type="SMART" id="SM01321">
    <property type="entry name" value="Y1_Tnp"/>
    <property type="match status" value="1"/>
</dbReference>
<dbReference type="Proteomes" id="UP000231081">
    <property type="component" value="Unassembled WGS sequence"/>
</dbReference>
<protein>
    <recommendedName>
        <fullName evidence="1">Transposase IS200-like domain-containing protein</fullName>
    </recommendedName>
</protein>
<dbReference type="SUPFAM" id="SSF143422">
    <property type="entry name" value="Transposase IS200-like"/>
    <property type="match status" value="1"/>
</dbReference>
<dbReference type="AlphaFoldDB" id="A0A2H0B4P1"/>
<evidence type="ECO:0000313" key="2">
    <source>
        <dbReference type="EMBL" id="PIP52622.1"/>
    </source>
</evidence>
<proteinExistence type="predicted"/>
<dbReference type="Pfam" id="PF01797">
    <property type="entry name" value="Y1_Tnp"/>
    <property type="match status" value="1"/>
</dbReference>
<name>A0A2H0B4P1_9BACT</name>
<feature type="domain" description="Transposase IS200-like" evidence="1">
    <location>
        <begin position="3"/>
        <end position="110"/>
    </location>
</feature>
<evidence type="ECO:0000313" key="3">
    <source>
        <dbReference type="Proteomes" id="UP000231081"/>
    </source>
</evidence>
<dbReference type="InterPro" id="IPR036515">
    <property type="entry name" value="Transposase_17_sf"/>
</dbReference>
<dbReference type="InterPro" id="IPR002686">
    <property type="entry name" value="Transposase_17"/>
</dbReference>
<dbReference type="GO" id="GO:0006313">
    <property type="term" value="P:DNA transposition"/>
    <property type="evidence" value="ECO:0007669"/>
    <property type="project" value="InterPro"/>
</dbReference>